<feature type="domain" description="Peptidase S8/S53" evidence="9">
    <location>
        <begin position="179"/>
        <end position="605"/>
    </location>
</feature>
<evidence type="ECO:0000259" key="10">
    <source>
        <dbReference type="Pfam" id="PF04151"/>
    </source>
</evidence>
<proteinExistence type="inferred from homology"/>
<dbReference type="RefSeq" id="WP_185001532.1">
    <property type="nucleotide sequence ID" value="NZ_BAAAUI010000040.1"/>
</dbReference>
<feature type="active site" description="Charge relay system" evidence="5">
    <location>
        <position position="188"/>
    </location>
</feature>
<evidence type="ECO:0000259" key="9">
    <source>
        <dbReference type="Pfam" id="PF00082"/>
    </source>
</evidence>
<dbReference type="Pfam" id="PF00082">
    <property type="entry name" value="Peptidase_S8"/>
    <property type="match status" value="1"/>
</dbReference>
<dbReference type="Pfam" id="PF04151">
    <property type="entry name" value="PPC"/>
    <property type="match status" value="1"/>
</dbReference>
<dbReference type="Proteomes" id="UP000533598">
    <property type="component" value="Unassembled WGS sequence"/>
</dbReference>
<evidence type="ECO:0000313" key="11">
    <source>
        <dbReference type="EMBL" id="MBB4675576.1"/>
    </source>
</evidence>
<dbReference type="GO" id="GO:0004252">
    <property type="term" value="F:serine-type endopeptidase activity"/>
    <property type="evidence" value="ECO:0007669"/>
    <property type="project" value="UniProtKB-UniRule"/>
</dbReference>
<dbReference type="InterPro" id="IPR023827">
    <property type="entry name" value="Peptidase_S8_Asp-AS"/>
</dbReference>
<feature type="active site" description="Charge relay system" evidence="5">
    <location>
        <position position="560"/>
    </location>
</feature>
<dbReference type="PROSITE" id="PS00137">
    <property type="entry name" value="SUBTILASE_HIS"/>
    <property type="match status" value="1"/>
</dbReference>
<accession>A0A7W7FR39</accession>
<dbReference type="SUPFAM" id="SSF52743">
    <property type="entry name" value="Subtilisin-like"/>
    <property type="match status" value="1"/>
</dbReference>
<dbReference type="InterPro" id="IPR036852">
    <property type="entry name" value="Peptidase_S8/S53_dom_sf"/>
</dbReference>
<evidence type="ECO:0000256" key="4">
    <source>
        <dbReference type="ARBA" id="ARBA00022825"/>
    </source>
</evidence>
<dbReference type="InterPro" id="IPR007280">
    <property type="entry name" value="Peptidase_C_arc/bac"/>
</dbReference>
<keyword evidence="3 5" id="KW-0378">Hydrolase</keyword>
<reference evidence="11 12" key="1">
    <citation type="submission" date="2020-08" db="EMBL/GenBank/DDBJ databases">
        <title>Sequencing the genomes of 1000 actinobacteria strains.</title>
        <authorList>
            <person name="Klenk H.-P."/>
        </authorList>
    </citation>
    <scope>NUCLEOTIDE SEQUENCE [LARGE SCALE GENOMIC DNA]</scope>
    <source>
        <strain evidence="11 12">DSM 44230</strain>
    </source>
</reference>
<evidence type="ECO:0000256" key="8">
    <source>
        <dbReference type="SAM" id="SignalP"/>
    </source>
</evidence>
<feature type="chain" id="PRO_5031451515" evidence="8">
    <location>
        <begin position="35"/>
        <end position="1083"/>
    </location>
</feature>
<dbReference type="InterPro" id="IPR050131">
    <property type="entry name" value="Peptidase_S8_subtilisin-like"/>
</dbReference>
<dbReference type="GO" id="GO:0006508">
    <property type="term" value="P:proteolysis"/>
    <property type="evidence" value="ECO:0007669"/>
    <property type="project" value="UniProtKB-KW"/>
</dbReference>
<feature type="signal peptide" evidence="8">
    <location>
        <begin position="1"/>
        <end position="34"/>
    </location>
</feature>
<dbReference type="InterPro" id="IPR023828">
    <property type="entry name" value="Peptidase_S8_Ser-AS"/>
</dbReference>
<comment type="similarity">
    <text evidence="1 5 6">Belongs to the peptidase S8 family.</text>
</comment>
<evidence type="ECO:0000256" key="5">
    <source>
        <dbReference type="PROSITE-ProRule" id="PRU01240"/>
    </source>
</evidence>
<keyword evidence="8" id="KW-0732">Signal</keyword>
<evidence type="ECO:0000256" key="3">
    <source>
        <dbReference type="ARBA" id="ARBA00022801"/>
    </source>
</evidence>
<keyword evidence="4 5" id="KW-0720">Serine protease</keyword>
<evidence type="ECO:0000256" key="1">
    <source>
        <dbReference type="ARBA" id="ARBA00011073"/>
    </source>
</evidence>
<evidence type="ECO:0000256" key="6">
    <source>
        <dbReference type="RuleBase" id="RU003355"/>
    </source>
</evidence>
<comment type="caution">
    <text evidence="11">The sequence shown here is derived from an EMBL/GenBank/DDBJ whole genome shotgun (WGS) entry which is preliminary data.</text>
</comment>
<keyword evidence="2 5" id="KW-0645">Protease</keyword>
<dbReference type="InterPro" id="IPR000209">
    <property type="entry name" value="Peptidase_S8/S53_dom"/>
</dbReference>
<feature type="compositionally biased region" description="Low complexity" evidence="7">
    <location>
        <begin position="31"/>
        <end position="43"/>
    </location>
</feature>
<dbReference type="AlphaFoldDB" id="A0A7W7FR39"/>
<feature type="domain" description="Peptidase C-terminal archaeal/bacterial" evidence="10">
    <location>
        <begin position="932"/>
        <end position="999"/>
    </location>
</feature>
<keyword evidence="12" id="KW-1185">Reference proteome</keyword>
<evidence type="ECO:0000256" key="2">
    <source>
        <dbReference type="ARBA" id="ARBA00022670"/>
    </source>
</evidence>
<dbReference type="PROSITE" id="PS51892">
    <property type="entry name" value="SUBTILASE"/>
    <property type="match status" value="1"/>
</dbReference>
<dbReference type="PANTHER" id="PTHR43806:SF11">
    <property type="entry name" value="CEREVISIN-RELATED"/>
    <property type="match status" value="1"/>
</dbReference>
<organism evidence="11 12">
    <name type="scientific">Crossiella cryophila</name>
    <dbReference type="NCBI Taxonomy" id="43355"/>
    <lineage>
        <taxon>Bacteria</taxon>
        <taxon>Bacillati</taxon>
        <taxon>Actinomycetota</taxon>
        <taxon>Actinomycetes</taxon>
        <taxon>Pseudonocardiales</taxon>
        <taxon>Pseudonocardiaceae</taxon>
        <taxon>Crossiella</taxon>
    </lineage>
</organism>
<protein>
    <submittedName>
        <fullName evidence="11">Subtilisin family serine protease</fullName>
    </submittedName>
</protein>
<evidence type="ECO:0000313" key="12">
    <source>
        <dbReference type="Proteomes" id="UP000533598"/>
    </source>
</evidence>
<dbReference type="Gene3D" id="3.40.50.200">
    <property type="entry name" value="Peptidase S8/S53 domain"/>
    <property type="match status" value="2"/>
</dbReference>
<dbReference type="PROSITE" id="PS00136">
    <property type="entry name" value="SUBTILASE_ASP"/>
    <property type="match status" value="1"/>
</dbReference>
<name>A0A7W7FR39_9PSEU</name>
<dbReference type="PANTHER" id="PTHR43806">
    <property type="entry name" value="PEPTIDASE S8"/>
    <property type="match status" value="1"/>
</dbReference>
<evidence type="ECO:0000256" key="7">
    <source>
        <dbReference type="SAM" id="MobiDB-lite"/>
    </source>
</evidence>
<gene>
    <name evidence="11" type="ORF">HNR67_001694</name>
</gene>
<dbReference type="InterPro" id="IPR022398">
    <property type="entry name" value="Peptidase_S8_His-AS"/>
</dbReference>
<dbReference type="Gene3D" id="2.60.120.380">
    <property type="match status" value="1"/>
</dbReference>
<feature type="active site" description="Charge relay system" evidence="5">
    <location>
        <position position="366"/>
    </location>
</feature>
<feature type="region of interest" description="Disordered" evidence="7">
    <location>
        <begin position="31"/>
        <end position="50"/>
    </location>
</feature>
<sequence>MTNPSTRRWRAPAAAVLAAALGTAAFGLAAPASAAPQQNPPQADKQLDKRDRELLAEAAREGKQNVTLLVAAAKGRTDKAVEELRSLGGVVESTEKSVDYVKVSVPREKAEQVAKLKSVDAIDVDAVIPVDDPRPQPNGAVQPLPQKAPDAKTPRVNPYMPTGDIGAAQFGQTLPFWDGRGTTIAILDSGVDLDHPALATTSTGERKIVDWYTANSPTSGDGTWVAMTKNGRTGKFTEAGREWTAPSTGGPYSFGLFKETAQDLGAAGSEIGGDVNRDGDRADSWGVLQDIVTKEVRVDLNGDGDFTNDKVMIDYKVKQDVQYFGTDKAETANIVERMAFVVQTDRSIYDIGGTPYVSLGIASGSHGSHVAGIAAGHKLLGGNIAGGAPGAKLISIKACLSSPGCTSSGLLDGVLYAAKNGADVINISIGGLPGLNDGNNARAALYNRTIAEYKMQIFISAGNSGAGANTVGDPSVATDAVSVGSSITAATWLSNYGSEAAAKEGLHPFSSRGPAEDGGFKPNIIAPGSAISTTLRWQAPGPTVGTFQLPAGYSMFNGTSMASPQATGAAALLLSAYKATHGGQRPTPAQLRNAIYSSAKFLPNLGAYEQGAGKFDVWGAFFALQRGPATDTVRTEVEVDTSLEGQLAKPGFGVGIHDREGVAAGKSYTRTYTLTRTTGAAGNHRYSVDWVGNDGTFSSARSVQLPLNTPVKFEVKVNPKSAGAHSALLRLDNPATPGIDSQGLAAVFAAQDFTAAAGYKVTSTGEIGRNQAKSVFVRVPQGASALKIDLAAGGAAGKGQVRFLRYDPTGVPRDVTSTTNCYNPDAGAGCSGGTPNSRTITNPQPGVWEIIIEARRTSDVKVAPYSVTAEVLGTKITPNPDVIPTAAVGTPLERQYTVANNLAGFTGKLVGGTLASAKTDRPSIANLTSQQYDVTVPAGASSFTATIGNTADAAADLDLTVQNCTSGTCVDTAASADGDSEESVTIANPAAGKWRVVIDGYSVPAGTTAYDYLDSFVAAALGNITATDTDAAHAAGTSWAVPAKINVGGQPGAGRHLRGDLLVQTADKVTVGRGAVQIQAVTG</sequence>
<dbReference type="PROSITE" id="PS00138">
    <property type="entry name" value="SUBTILASE_SER"/>
    <property type="match status" value="1"/>
</dbReference>
<dbReference type="PRINTS" id="PR00723">
    <property type="entry name" value="SUBTILISIN"/>
</dbReference>
<dbReference type="InterPro" id="IPR015500">
    <property type="entry name" value="Peptidase_S8_subtilisin-rel"/>
</dbReference>
<feature type="region of interest" description="Disordered" evidence="7">
    <location>
        <begin position="128"/>
        <end position="152"/>
    </location>
</feature>
<dbReference type="EMBL" id="JACHMH010000001">
    <property type="protein sequence ID" value="MBB4675576.1"/>
    <property type="molecule type" value="Genomic_DNA"/>
</dbReference>